<dbReference type="EMBL" id="DSPX01000043">
    <property type="protein sequence ID" value="HGF99924.1"/>
    <property type="molecule type" value="Genomic_DNA"/>
</dbReference>
<dbReference type="PANTHER" id="PTHR45663:SF11">
    <property type="entry name" value="GEO12009P1"/>
    <property type="match status" value="1"/>
</dbReference>
<evidence type="ECO:0000256" key="4">
    <source>
        <dbReference type="ARBA" id="ARBA00023157"/>
    </source>
</evidence>
<dbReference type="GO" id="GO:0045454">
    <property type="term" value="P:cell redox homeostasis"/>
    <property type="evidence" value="ECO:0007669"/>
    <property type="project" value="TreeGrafter"/>
</dbReference>
<dbReference type="PANTHER" id="PTHR45663">
    <property type="entry name" value="GEO12009P1"/>
    <property type="match status" value="1"/>
</dbReference>
<dbReference type="SUPFAM" id="SSF52833">
    <property type="entry name" value="Thioredoxin-like"/>
    <property type="match status" value="1"/>
</dbReference>
<evidence type="ECO:0000259" key="8">
    <source>
        <dbReference type="PROSITE" id="PS51352"/>
    </source>
</evidence>
<dbReference type="Pfam" id="PF00085">
    <property type="entry name" value="Thioredoxin"/>
    <property type="match status" value="1"/>
</dbReference>
<name>A0A7C3ZIT1_9CYAN</name>
<dbReference type="InterPro" id="IPR036249">
    <property type="entry name" value="Thioredoxin-like_sf"/>
</dbReference>
<evidence type="ECO:0000256" key="1">
    <source>
        <dbReference type="ARBA" id="ARBA00008987"/>
    </source>
</evidence>
<comment type="similarity">
    <text evidence="1 6">Belongs to the thioredoxin family.</text>
</comment>
<evidence type="ECO:0000256" key="6">
    <source>
        <dbReference type="PIRNR" id="PIRNR000077"/>
    </source>
</evidence>
<feature type="domain" description="Thioredoxin" evidence="8">
    <location>
        <begin position="1"/>
        <end position="106"/>
    </location>
</feature>
<keyword evidence="3" id="KW-0249">Electron transport</keyword>
<sequence length="126" mass="14117">MLSSVSEQTFTKEVLESTTPVLVHFWAPWCGVCLMIDPVLRAMEAEWGGDIKIVGINADRSLKLACTYRLTTLPTLIWFEGGQVRQRIEGFLGREELRTTLQHLSSSAMQPMALNRPPVSPYAPQV</sequence>
<keyword evidence="5 7" id="KW-0676">Redox-active center</keyword>
<evidence type="ECO:0000256" key="2">
    <source>
        <dbReference type="ARBA" id="ARBA00022448"/>
    </source>
</evidence>
<keyword evidence="2" id="KW-0813">Transport</keyword>
<dbReference type="GO" id="GO:0005829">
    <property type="term" value="C:cytosol"/>
    <property type="evidence" value="ECO:0007669"/>
    <property type="project" value="TreeGrafter"/>
</dbReference>
<proteinExistence type="inferred from homology"/>
<dbReference type="AlphaFoldDB" id="A0A7C3ZIT1"/>
<dbReference type="InterPro" id="IPR013766">
    <property type="entry name" value="Thioredoxin_domain"/>
</dbReference>
<accession>A0A7C3ZIT1</accession>
<comment type="caution">
    <text evidence="9">The sequence shown here is derived from an EMBL/GenBank/DDBJ whole genome shotgun (WGS) entry which is preliminary data.</text>
</comment>
<reference evidence="9" key="1">
    <citation type="journal article" date="2020" name="mSystems">
        <title>Genome- and Community-Level Interaction Insights into Carbon Utilization and Element Cycling Functions of Hydrothermarchaeota in Hydrothermal Sediment.</title>
        <authorList>
            <person name="Zhou Z."/>
            <person name="Liu Y."/>
            <person name="Xu W."/>
            <person name="Pan J."/>
            <person name="Luo Z.H."/>
            <person name="Li M."/>
        </authorList>
    </citation>
    <scope>NUCLEOTIDE SEQUENCE [LARGE SCALE GENOMIC DNA]</scope>
    <source>
        <strain evidence="9">SpSt-374</strain>
    </source>
</reference>
<dbReference type="InterPro" id="IPR005746">
    <property type="entry name" value="Thioredoxin"/>
</dbReference>
<evidence type="ECO:0000256" key="5">
    <source>
        <dbReference type="ARBA" id="ARBA00023284"/>
    </source>
</evidence>
<gene>
    <name evidence="9" type="ORF">ENR15_04475</name>
</gene>
<dbReference type="GO" id="GO:0015035">
    <property type="term" value="F:protein-disulfide reductase activity"/>
    <property type="evidence" value="ECO:0007669"/>
    <property type="project" value="InterPro"/>
</dbReference>
<dbReference type="PROSITE" id="PS51352">
    <property type="entry name" value="THIOREDOXIN_2"/>
    <property type="match status" value="1"/>
</dbReference>
<evidence type="ECO:0000256" key="7">
    <source>
        <dbReference type="PIRSR" id="PIRSR000077-4"/>
    </source>
</evidence>
<dbReference type="Gene3D" id="3.40.30.10">
    <property type="entry name" value="Glutaredoxin"/>
    <property type="match status" value="1"/>
</dbReference>
<dbReference type="CDD" id="cd02947">
    <property type="entry name" value="TRX_family"/>
    <property type="match status" value="1"/>
</dbReference>
<dbReference type="PRINTS" id="PR00421">
    <property type="entry name" value="THIOREDOXIN"/>
</dbReference>
<dbReference type="PIRSF" id="PIRSF000077">
    <property type="entry name" value="Thioredoxin"/>
    <property type="match status" value="1"/>
</dbReference>
<keyword evidence="4 7" id="KW-1015">Disulfide bond</keyword>
<evidence type="ECO:0000313" key="9">
    <source>
        <dbReference type="EMBL" id="HGF99924.1"/>
    </source>
</evidence>
<organism evidence="9">
    <name type="scientific">Planktothricoides sp. SpSt-374</name>
    <dbReference type="NCBI Taxonomy" id="2282167"/>
    <lineage>
        <taxon>Bacteria</taxon>
        <taxon>Bacillati</taxon>
        <taxon>Cyanobacteriota</taxon>
        <taxon>Cyanophyceae</taxon>
        <taxon>Oscillatoriophycideae</taxon>
        <taxon>Oscillatoriales</taxon>
        <taxon>Oscillatoriaceae</taxon>
        <taxon>Planktothricoides</taxon>
    </lineage>
</organism>
<protein>
    <recommendedName>
        <fullName evidence="6">Thioredoxin</fullName>
    </recommendedName>
</protein>
<evidence type="ECO:0000256" key="3">
    <source>
        <dbReference type="ARBA" id="ARBA00022982"/>
    </source>
</evidence>
<feature type="disulfide bond" description="Redox-active" evidence="7">
    <location>
        <begin position="30"/>
        <end position="33"/>
    </location>
</feature>